<dbReference type="KEGG" id="rhy:RD110_11380"/>
<evidence type="ECO:0000259" key="5">
    <source>
        <dbReference type="PROSITE" id="PS50111"/>
    </source>
</evidence>
<dbReference type="GO" id="GO:0005886">
    <property type="term" value="C:plasma membrane"/>
    <property type="evidence" value="ECO:0007669"/>
    <property type="project" value="TreeGrafter"/>
</dbReference>
<dbReference type="PROSITE" id="PS50111">
    <property type="entry name" value="CHEMOTAXIS_TRANSDUC_2"/>
    <property type="match status" value="1"/>
</dbReference>
<name>A0A1P8JVF3_9BURK</name>
<comment type="similarity">
    <text evidence="3">Belongs to the methyl-accepting chemotaxis (MCP) protein family.</text>
</comment>
<reference evidence="7 8" key="1">
    <citation type="submission" date="2017-01" db="EMBL/GenBank/DDBJ databases">
        <authorList>
            <person name="Mah S.A."/>
            <person name="Swanson W.J."/>
            <person name="Moy G.W."/>
            <person name="Vacquier V.D."/>
        </authorList>
    </citation>
    <scope>NUCLEOTIDE SEQUENCE [LARGE SCALE GENOMIC DNA]</scope>
    <source>
        <strain evidence="7 8">DCY110</strain>
    </source>
</reference>
<dbReference type="PANTHER" id="PTHR43531:SF14">
    <property type="entry name" value="METHYL-ACCEPTING CHEMOTAXIS PROTEIN I-RELATED"/>
    <property type="match status" value="1"/>
</dbReference>
<dbReference type="InterPro" id="IPR004090">
    <property type="entry name" value="Chemotax_Me-accpt_rcpt"/>
</dbReference>
<evidence type="ECO:0000256" key="2">
    <source>
        <dbReference type="ARBA" id="ARBA00022481"/>
    </source>
</evidence>
<dbReference type="Pfam" id="PF12729">
    <property type="entry name" value="4HB_MCP_1"/>
    <property type="match status" value="1"/>
</dbReference>
<keyword evidence="2" id="KW-0488">Methylation</keyword>
<evidence type="ECO:0000256" key="1">
    <source>
        <dbReference type="ARBA" id="ARBA00004370"/>
    </source>
</evidence>
<dbReference type="InterPro" id="IPR051310">
    <property type="entry name" value="MCP_chemotaxis"/>
</dbReference>
<evidence type="ECO:0008006" key="9">
    <source>
        <dbReference type="Google" id="ProtNLM"/>
    </source>
</evidence>
<dbReference type="Proteomes" id="UP000186609">
    <property type="component" value="Chromosome"/>
</dbReference>
<dbReference type="PANTHER" id="PTHR43531">
    <property type="entry name" value="PROTEIN ICFG"/>
    <property type="match status" value="1"/>
</dbReference>
<dbReference type="AlphaFoldDB" id="A0A1P8JVF3"/>
<protein>
    <recommendedName>
        <fullName evidence="9">Methyl-accepting chemotaxis protein</fullName>
    </recommendedName>
</protein>
<evidence type="ECO:0000313" key="8">
    <source>
        <dbReference type="Proteomes" id="UP000186609"/>
    </source>
</evidence>
<keyword evidence="4" id="KW-0807">Transducer</keyword>
<organism evidence="7 8">
    <name type="scientific">Rhodoferax koreensis</name>
    <dbReference type="NCBI Taxonomy" id="1842727"/>
    <lineage>
        <taxon>Bacteria</taxon>
        <taxon>Pseudomonadati</taxon>
        <taxon>Pseudomonadota</taxon>
        <taxon>Betaproteobacteria</taxon>
        <taxon>Burkholderiales</taxon>
        <taxon>Comamonadaceae</taxon>
        <taxon>Rhodoferax</taxon>
    </lineage>
</organism>
<dbReference type="InterPro" id="IPR024478">
    <property type="entry name" value="HlyB_4HB_MCP"/>
</dbReference>
<dbReference type="RefSeq" id="WP_076199534.1">
    <property type="nucleotide sequence ID" value="NZ_CP019236.1"/>
</dbReference>
<dbReference type="Pfam" id="PF00015">
    <property type="entry name" value="MCPsignal"/>
    <property type="match status" value="1"/>
</dbReference>
<dbReference type="PRINTS" id="PR00260">
    <property type="entry name" value="CHEMTRNSDUCR"/>
</dbReference>
<proteinExistence type="inferred from homology"/>
<dbReference type="InterPro" id="IPR004089">
    <property type="entry name" value="MCPsignal_dom"/>
</dbReference>
<evidence type="ECO:0000256" key="3">
    <source>
        <dbReference type="ARBA" id="ARBA00029447"/>
    </source>
</evidence>
<dbReference type="OrthoDB" id="9806477at2"/>
<dbReference type="GO" id="GO:0006935">
    <property type="term" value="P:chemotaxis"/>
    <property type="evidence" value="ECO:0007669"/>
    <property type="project" value="InterPro"/>
</dbReference>
<feature type="domain" description="HAMP" evidence="6">
    <location>
        <begin position="211"/>
        <end position="263"/>
    </location>
</feature>
<dbReference type="Gene3D" id="1.10.287.950">
    <property type="entry name" value="Methyl-accepting chemotaxis protein"/>
    <property type="match status" value="1"/>
</dbReference>
<dbReference type="CDD" id="cd06225">
    <property type="entry name" value="HAMP"/>
    <property type="match status" value="1"/>
</dbReference>
<dbReference type="GO" id="GO:0007165">
    <property type="term" value="P:signal transduction"/>
    <property type="evidence" value="ECO:0007669"/>
    <property type="project" value="UniProtKB-KW"/>
</dbReference>
<dbReference type="FunFam" id="1.10.287.950:FF:000001">
    <property type="entry name" value="Methyl-accepting chemotaxis sensory transducer"/>
    <property type="match status" value="1"/>
</dbReference>
<dbReference type="PROSITE" id="PS50885">
    <property type="entry name" value="HAMP"/>
    <property type="match status" value="1"/>
</dbReference>
<evidence type="ECO:0000256" key="4">
    <source>
        <dbReference type="PROSITE-ProRule" id="PRU00284"/>
    </source>
</evidence>
<dbReference type="SMART" id="SM00304">
    <property type="entry name" value="HAMP"/>
    <property type="match status" value="1"/>
</dbReference>
<dbReference type="EMBL" id="CP019236">
    <property type="protein sequence ID" value="APW37725.1"/>
    <property type="molecule type" value="Genomic_DNA"/>
</dbReference>
<keyword evidence="8" id="KW-1185">Reference proteome</keyword>
<dbReference type="STRING" id="1842727.RD110_11380"/>
<evidence type="ECO:0000259" key="6">
    <source>
        <dbReference type="PROSITE" id="PS50885"/>
    </source>
</evidence>
<accession>A0A1P8JVF3</accession>
<feature type="domain" description="Methyl-accepting transducer" evidence="5">
    <location>
        <begin position="268"/>
        <end position="497"/>
    </location>
</feature>
<dbReference type="GO" id="GO:0004888">
    <property type="term" value="F:transmembrane signaling receptor activity"/>
    <property type="evidence" value="ECO:0007669"/>
    <property type="project" value="InterPro"/>
</dbReference>
<dbReference type="Pfam" id="PF00672">
    <property type="entry name" value="HAMP"/>
    <property type="match status" value="1"/>
</dbReference>
<sequence>MRLNLAIRHKMLAFSLLGLLFVLAVGGIGYAAVTQLAEASNRLTETSSALKNQMEADMMHDALRGDALRAMLAGSRKESSEQAAVQTELDEHVKQFRQSLEDLRATALDPQVGAAIVKLRPALDAYVASAGQVVRLAFSDTAAADVQMTGFSAAFKTLEDEMETLGEMIEAQVKATEAESVSMAATARLTMLVTAVVSAALLFVIGVVVGRSITGPLDRAVAITRTVASGDLGSRIEVTGTGETAELLGALKTMNDSLVQLVGTVRKSSESIATGSSEIANGSVDLSQRTEAQAASLEQTAASMEQLTATVRQNADTARQASQMAASASEAAAQGGVVVGRVVATMGDITSSARKIADIIGVIDGIAFQTNILALNAAVEAARAGEQGRGFAVVASEVRGLAQRSAEAAKQIKTLIGESVGNVEAGTTLVADAGKSMQDIVAQVQRVSVLINEISAASSEQTTGIGQVGQSVAQLDQVTQQNAALVEESSAAAASLKQQAAQLAQVISRFRLA</sequence>
<evidence type="ECO:0000313" key="7">
    <source>
        <dbReference type="EMBL" id="APW37725.1"/>
    </source>
</evidence>
<comment type="subcellular location">
    <subcellularLocation>
        <location evidence="1">Membrane</location>
    </subcellularLocation>
</comment>
<gene>
    <name evidence="7" type="ORF">RD110_11380</name>
</gene>
<dbReference type="SUPFAM" id="SSF58104">
    <property type="entry name" value="Methyl-accepting chemotaxis protein (MCP) signaling domain"/>
    <property type="match status" value="1"/>
</dbReference>
<dbReference type="SMART" id="SM00283">
    <property type="entry name" value="MA"/>
    <property type="match status" value="1"/>
</dbReference>
<dbReference type="InterPro" id="IPR003660">
    <property type="entry name" value="HAMP_dom"/>
</dbReference>
<dbReference type="CDD" id="cd11386">
    <property type="entry name" value="MCP_signal"/>
    <property type="match status" value="1"/>
</dbReference>